<name>A0A086JLD0_TOXGO</name>
<dbReference type="PANTHER" id="PTHR24346:SF30">
    <property type="entry name" value="MATERNAL EMBRYONIC LEUCINE ZIPPER KINASE"/>
    <property type="match status" value="1"/>
</dbReference>
<evidence type="ECO:0000256" key="2">
    <source>
        <dbReference type="ARBA" id="ARBA00022840"/>
    </source>
</evidence>
<dbReference type="Gene3D" id="1.10.510.10">
    <property type="entry name" value="Transferase(Phosphotransferase) domain 1"/>
    <property type="match status" value="1"/>
</dbReference>
<protein>
    <recommendedName>
        <fullName evidence="4">Protein kinase domain-containing protein</fullName>
    </recommendedName>
</protein>
<dbReference type="AlphaFoldDB" id="A0A086JLD0"/>
<evidence type="ECO:0000256" key="3">
    <source>
        <dbReference type="SAM" id="MobiDB-lite"/>
    </source>
</evidence>
<dbReference type="SMART" id="SM00220">
    <property type="entry name" value="S_TKc"/>
    <property type="match status" value="1"/>
</dbReference>
<dbReference type="Proteomes" id="UP000028838">
    <property type="component" value="Unassembled WGS sequence"/>
</dbReference>
<dbReference type="GO" id="GO:0005737">
    <property type="term" value="C:cytoplasm"/>
    <property type="evidence" value="ECO:0007669"/>
    <property type="project" value="TreeGrafter"/>
</dbReference>
<dbReference type="SUPFAM" id="SSF56112">
    <property type="entry name" value="Protein kinase-like (PK-like)"/>
    <property type="match status" value="1"/>
</dbReference>
<gene>
    <name evidence="5" type="ORF">TGFOU_242100</name>
</gene>
<comment type="caution">
    <text evidence="5">The sequence shown here is derived from an EMBL/GenBank/DDBJ whole genome shotgun (WGS) entry which is preliminary data.</text>
</comment>
<dbReference type="PROSITE" id="PS00108">
    <property type="entry name" value="PROTEIN_KINASE_ST"/>
    <property type="match status" value="1"/>
</dbReference>
<dbReference type="InterPro" id="IPR000719">
    <property type="entry name" value="Prot_kinase_dom"/>
</dbReference>
<feature type="domain" description="Protein kinase" evidence="4">
    <location>
        <begin position="310"/>
        <end position="613"/>
    </location>
</feature>
<dbReference type="Pfam" id="PF00069">
    <property type="entry name" value="Pkinase"/>
    <property type="match status" value="1"/>
</dbReference>
<dbReference type="VEuPathDB" id="ToxoDB:TGFOU_242100"/>
<dbReference type="InterPro" id="IPR011009">
    <property type="entry name" value="Kinase-like_dom_sf"/>
</dbReference>
<dbReference type="PANTHER" id="PTHR24346">
    <property type="entry name" value="MAP/MICROTUBULE AFFINITY-REGULATING KINASE"/>
    <property type="match status" value="1"/>
</dbReference>
<dbReference type="GO" id="GO:0005524">
    <property type="term" value="F:ATP binding"/>
    <property type="evidence" value="ECO:0007669"/>
    <property type="project" value="UniProtKB-KW"/>
</dbReference>
<evidence type="ECO:0000313" key="5">
    <source>
        <dbReference type="EMBL" id="KFG32948.1"/>
    </source>
</evidence>
<dbReference type="GO" id="GO:0035556">
    <property type="term" value="P:intracellular signal transduction"/>
    <property type="evidence" value="ECO:0007669"/>
    <property type="project" value="TreeGrafter"/>
</dbReference>
<evidence type="ECO:0000259" key="4">
    <source>
        <dbReference type="PROSITE" id="PS50011"/>
    </source>
</evidence>
<sequence length="631" mass="69859">MHDPDFKVPLNVVVSIYRRGSIKCVPVSSLLPITLPGCTSEKHAYLAAYFLPKFLNITSAEQPPAAARMQLPAGSYILFGWSVRQRGCTKMKNTLLSPVGFFTALAVLIECHLCDRCVAHHGSSTDGSGLRPPQEVDSAPRTPSIAVKELATFPGDDIQTSSQELPGYELWTREQSGASVRVGFPQNAESFLTQREARDETANAHELVAVTPEGDAWNHSGVVPEEQTVTPASGSFIQRQAAHAPPSTRLTPVDRRGRSHTVSAVRRRVTVEDVMRPDQSAAMHAVLSAFGGGLVLKAKNKWGRTRYTLQGPATFLGMGGEGIVVRLNQVKSDRERSVTPVAVKLCLIRAAVFSGLTWWRKRRTRTELMKLFLSNENSVKRALPDLDPAEMLEHGLVVPHHAELVSGMPTWFAAGDSFFVLPVVSVSPLFTCDLETVVQNPLTFWAKMYITRQLLKSIAWMHQKGISHNDLKLENVLLSADGRVAIGDFGFSSPFGASLPIRGTHLYMDPDSSEAFFEQRENEITPHRDAWATGVLLFYLWCGVFPFGLQNVANAGPPQVMRVTVMHARTTRPPPNFRLCRRIPREVRNLVTGFLQWNEEARRLPSDVADAFLAATDDGGREARRIRTHQF</sequence>
<evidence type="ECO:0000256" key="1">
    <source>
        <dbReference type="ARBA" id="ARBA00022741"/>
    </source>
</evidence>
<accession>A0A086JLD0</accession>
<reference evidence="5 6" key="1">
    <citation type="submission" date="2014-07" db="EMBL/GenBank/DDBJ databases">
        <authorList>
            <person name="Sibley D."/>
            <person name="Venepally P."/>
            <person name="Karamycheva S."/>
            <person name="Hadjithomas M."/>
            <person name="Khan A."/>
            <person name="Brunk B."/>
            <person name="Roos D."/>
            <person name="Caler E."/>
            <person name="Lorenzi H."/>
        </authorList>
    </citation>
    <scope>NUCLEOTIDE SEQUENCE [LARGE SCALE GENOMIC DNA]</scope>
    <source>
        <strain evidence="5 6">FOU</strain>
    </source>
</reference>
<dbReference type="PROSITE" id="PS50011">
    <property type="entry name" value="PROTEIN_KINASE_DOM"/>
    <property type="match status" value="1"/>
</dbReference>
<feature type="region of interest" description="Disordered" evidence="3">
    <location>
        <begin position="239"/>
        <end position="261"/>
    </location>
</feature>
<dbReference type="GO" id="GO:0004674">
    <property type="term" value="F:protein serine/threonine kinase activity"/>
    <property type="evidence" value="ECO:0007669"/>
    <property type="project" value="TreeGrafter"/>
</dbReference>
<dbReference type="OrthoDB" id="346916at2759"/>
<organism evidence="5 6">
    <name type="scientific">Toxoplasma gondii FOU</name>
    <dbReference type="NCBI Taxonomy" id="943167"/>
    <lineage>
        <taxon>Eukaryota</taxon>
        <taxon>Sar</taxon>
        <taxon>Alveolata</taxon>
        <taxon>Apicomplexa</taxon>
        <taxon>Conoidasida</taxon>
        <taxon>Coccidia</taxon>
        <taxon>Eucoccidiorida</taxon>
        <taxon>Eimeriorina</taxon>
        <taxon>Sarcocystidae</taxon>
        <taxon>Toxoplasma</taxon>
    </lineage>
</organism>
<feature type="region of interest" description="Disordered" evidence="3">
    <location>
        <begin position="122"/>
        <end position="141"/>
    </location>
</feature>
<keyword evidence="1" id="KW-0547">Nucleotide-binding</keyword>
<keyword evidence="2" id="KW-0067">ATP-binding</keyword>
<dbReference type="InterPro" id="IPR008271">
    <property type="entry name" value="Ser/Thr_kinase_AS"/>
</dbReference>
<proteinExistence type="predicted"/>
<dbReference type="EMBL" id="AEYH02002942">
    <property type="protein sequence ID" value="KFG32948.1"/>
    <property type="molecule type" value="Genomic_DNA"/>
</dbReference>
<evidence type="ECO:0000313" key="6">
    <source>
        <dbReference type="Proteomes" id="UP000028838"/>
    </source>
</evidence>